<proteinExistence type="predicted"/>
<organism evidence="2">
    <name type="scientific">Dunaliella tertiolecta</name>
    <name type="common">Green alga</name>
    <dbReference type="NCBI Taxonomy" id="3047"/>
    <lineage>
        <taxon>Eukaryota</taxon>
        <taxon>Viridiplantae</taxon>
        <taxon>Chlorophyta</taxon>
        <taxon>core chlorophytes</taxon>
        <taxon>Chlorophyceae</taxon>
        <taxon>CS clade</taxon>
        <taxon>Chlamydomonadales</taxon>
        <taxon>Dunaliellaceae</taxon>
        <taxon>Dunaliella</taxon>
    </lineage>
</organism>
<dbReference type="EMBL" id="HBIP01036898">
    <property type="protein sequence ID" value="CAE0507275.1"/>
    <property type="molecule type" value="Transcribed_RNA"/>
</dbReference>
<protein>
    <recommendedName>
        <fullName evidence="3">Secreted protein</fullName>
    </recommendedName>
</protein>
<feature type="signal peptide" evidence="1">
    <location>
        <begin position="1"/>
        <end position="19"/>
    </location>
</feature>
<name>A0A7S3RAS7_DUNTE</name>
<evidence type="ECO:0000256" key="1">
    <source>
        <dbReference type="SAM" id="SignalP"/>
    </source>
</evidence>
<feature type="chain" id="PRO_5031287233" description="Secreted protein" evidence="1">
    <location>
        <begin position="20"/>
        <end position="120"/>
    </location>
</feature>
<evidence type="ECO:0000313" key="2">
    <source>
        <dbReference type="EMBL" id="CAE0507275.1"/>
    </source>
</evidence>
<evidence type="ECO:0008006" key="3">
    <source>
        <dbReference type="Google" id="ProtNLM"/>
    </source>
</evidence>
<dbReference type="AlphaFoldDB" id="A0A7S3RAS7"/>
<keyword evidence="1" id="KW-0732">Signal</keyword>
<sequence>MAFVRITLVQLDLYSWLSANVCMVSRNPRGARQTQQEAFISYVFCLGRYEQVKTHKAGGCPFGSYILDCSKWHVYGKPTSTHHISVHLNCNPTFCEMHSHTCAAWVAHLVQLESTGAAFA</sequence>
<accession>A0A7S3RAS7</accession>
<gene>
    <name evidence="2" type="ORF">DTER00134_LOCUS22351</name>
</gene>
<reference evidence="2" key="1">
    <citation type="submission" date="2021-01" db="EMBL/GenBank/DDBJ databases">
        <authorList>
            <person name="Corre E."/>
            <person name="Pelletier E."/>
            <person name="Niang G."/>
            <person name="Scheremetjew M."/>
            <person name="Finn R."/>
            <person name="Kale V."/>
            <person name="Holt S."/>
            <person name="Cochrane G."/>
            <person name="Meng A."/>
            <person name="Brown T."/>
            <person name="Cohen L."/>
        </authorList>
    </citation>
    <scope>NUCLEOTIDE SEQUENCE</scope>
    <source>
        <strain evidence="2">CCMP1320</strain>
    </source>
</reference>